<feature type="transmembrane region" description="Helical" evidence="1">
    <location>
        <begin position="12"/>
        <end position="33"/>
    </location>
</feature>
<name>A0A239E9Z1_9NOCA</name>
<keyword evidence="1" id="KW-1133">Transmembrane helix</keyword>
<dbReference type="Proteomes" id="UP000198327">
    <property type="component" value="Unassembled WGS sequence"/>
</dbReference>
<gene>
    <name evidence="2" type="ORF">SAMN05421642_102276</name>
</gene>
<dbReference type="AlphaFoldDB" id="A0A239E9Z1"/>
<keyword evidence="3" id="KW-1185">Reference proteome</keyword>
<dbReference type="Pfam" id="PF10745">
    <property type="entry name" value="DUF2530"/>
    <property type="match status" value="1"/>
</dbReference>
<dbReference type="STRING" id="398843.A3K89_03715"/>
<sequence length="79" mass="8397">MNRETVLSPRLTDPAPVLAVGILAWIVATVVVVLSGDRWAFATTTCWTGIVVGVLGFTVFLVQRAAARRGSKTAQRGLS</sequence>
<evidence type="ECO:0008006" key="4">
    <source>
        <dbReference type="Google" id="ProtNLM"/>
    </source>
</evidence>
<reference evidence="3" key="1">
    <citation type="submission" date="2017-06" db="EMBL/GenBank/DDBJ databases">
        <authorList>
            <person name="Varghese N."/>
            <person name="Submissions S."/>
        </authorList>
    </citation>
    <scope>NUCLEOTIDE SEQUENCE [LARGE SCALE GENOMIC DNA]</scope>
    <source>
        <strain evidence="3">JCM 23211</strain>
    </source>
</reference>
<evidence type="ECO:0000313" key="2">
    <source>
        <dbReference type="EMBL" id="SNS41427.1"/>
    </source>
</evidence>
<accession>A0A239E9Z1</accession>
<evidence type="ECO:0000256" key="1">
    <source>
        <dbReference type="SAM" id="Phobius"/>
    </source>
</evidence>
<dbReference type="InterPro" id="IPR019681">
    <property type="entry name" value="DUF2530"/>
</dbReference>
<dbReference type="EMBL" id="FZOW01000002">
    <property type="protein sequence ID" value="SNS41427.1"/>
    <property type="molecule type" value="Genomic_DNA"/>
</dbReference>
<keyword evidence="1" id="KW-0812">Transmembrane</keyword>
<organism evidence="2 3">
    <name type="scientific">Rhodococcoides kyotonense</name>
    <dbReference type="NCBI Taxonomy" id="398843"/>
    <lineage>
        <taxon>Bacteria</taxon>
        <taxon>Bacillati</taxon>
        <taxon>Actinomycetota</taxon>
        <taxon>Actinomycetes</taxon>
        <taxon>Mycobacteriales</taxon>
        <taxon>Nocardiaceae</taxon>
        <taxon>Rhodococcoides</taxon>
    </lineage>
</organism>
<dbReference type="OrthoDB" id="4774615at2"/>
<keyword evidence="1" id="KW-0472">Membrane</keyword>
<proteinExistence type="predicted"/>
<feature type="transmembrane region" description="Helical" evidence="1">
    <location>
        <begin position="39"/>
        <end position="62"/>
    </location>
</feature>
<evidence type="ECO:0000313" key="3">
    <source>
        <dbReference type="Proteomes" id="UP000198327"/>
    </source>
</evidence>
<protein>
    <recommendedName>
        <fullName evidence="4">DUF2530 domain-containing protein</fullName>
    </recommendedName>
</protein>